<dbReference type="InterPro" id="IPR011009">
    <property type="entry name" value="Kinase-like_dom_sf"/>
</dbReference>
<dbReference type="PROSITE" id="PS00108">
    <property type="entry name" value="PROTEIN_KINASE_ST"/>
    <property type="match status" value="1"/>
</dbReference>
<evidence type="ECO:0000313" key="3">
    <source>
        <dbReference type="Proteomes" id="UP001634007"/>
    </source>
</evidence>
<dbReference type="SUPFAM" id="SSF56112">
    <property type="entry name" value="Protein kinase-like (PK-like)"/>
    <property type="match status" value="1"/>
</dbReference>
<dbReference type="EMBL" id="JBJKBG010000008">
    <property type="protein sequence ID" value="KAL3726546.1"/>
    <property type="molecule type" value="Genomic_DNA"/>
</dbReference>
<dbReference type="SMART" id="SM00220">
    <property type="entry name" value="S_TKc"/>
    <property type="match status" value="1"/>
</dbReference>
<gene>
    <name evidence="2" type="ORF">ACJRO7_031445</name>
</gene>
<comment type="caution">
    <text evidence="2">The sequence shown here is derived from an EMBL/GenBank/DDBJ whole genome shotgun (WGS) entry which is preliminary data.</text>
</comment>
<dbReference type="Pfam" id="PF00069">
    <property type="entry name" value="Pkinase"/>
    <property type="match status" value="1"/>
</dbReference>
<evidence type="ECO:0000259" key="1">
    <source>
        <dbReference type="PROSITE" id="PS50011"/>
    </source>
</evidence>
<feature type="domain" description="Protein kinase" evidence="1">
    <location>
        <begin position="1"/>
        <end position="171"/>
    </location>
</feature>
<name>A0ABD3JL12_EUCGL</name>
<dbReference type="PANTHER" id="PTHR23257:SF963">
    <property type="entry name" value="AT08303P"/>
    <property type="match status" value="1"/>
</dbReference>
<dbReference type="PROSITE" id="PS50011">
    <property type="entry name" value="PROTEIN_KINASE_DOM"/>
    <property type="match status" value="1"/>
</dbReference>
<evidence type="ECO:0000313" key="2">
    <source>
        <dbReference type="EMBL" id="KAL3726546.1"/>
    </source>
</evidence>
<organism evidence="2 3">
    <name type="scientific">Eucalyptus globulus</name>
    <name type="common">Tasmanian blue gum</name>
    <dbReference type="NCBI Taxonomy" id="34317"/>
    <lineage>
        <taxon>Eukaryota</taxon>
        <taxon>Viridiplantae</taxon>
        <taxon>Streptophyta</taxon>
        <taxon>Embryophyta</taxon>
        <taxon>Tracheophyta</taxon>
        <taxon>Spermatophyta</taxon>
        <taxon>Magnoliopsida</taxon>
        <taxon>eudicotyledons</taxon>
        <taxon>Gunneridae</taxon>
        <taxon>Pentapetalae</taxon>
        <taxon>rosids</taxon>
        <taxon>malvids</taxon>
        <taxon>Myrtales</taxon>
        <taxon>Myrtaceae</taxon>
        <taxon>Myrtoideae</taxon>
        <taxon>Eucalypteae</taxon>
        <taxon>Eucalyptus</taxon>
    </lineage>
</organism>
<keyword evidence="3" id="KW-1185">Reference proteome</keyword>
<dbReference type="Gene3D" id="1.10.510.10">
    <property type="entry name" value="Transferase(Phosphotransferase) domain 1"/>
    <property type="match status" value="1"/>
</dbReference>
<dbReference type="InterPro" id="IPR008271">
    <property type="entry name" value="Ser/Thr_kinase_AS"/>
</dbReference>
<accession>A0ABD3JL12</accession>
<proteinExistence type="predicted"/>
<dbReference type="AlphaFoldDB" id="A0ABD3JL12"/>
<dbReference type="PANTHER" id="PTHR23257">
    <property type="entry name" value="SERINE-THREONINE PROTEIN KINASE"/>
    <property type="match status" value="1"/>
</dbReference>
<protein>
    <recommendedName>
        <fullName evidence="1">Protein kinase domain-containing protein</fullName>
    </recommendedName>
</protein>
<sequence>MALDAARGSTSFPRKLFSTLSYLHDKGIVHGDVKPCNFLVDLDGTVKVTDFGLSHLAAYYTSSEVGGTINYMAPEVIKDGKSSLKVDVYSFGITLWEICHRKTPHSNMKTELIDQGVVHHVISQGEAEYIGKMSEAIRELDADVLGRRPAKETEHERRRVQVNPLKMLPTFSPRGTETWSLTGFSCMVIEGTSLPPCISEVIFY</sequence>
<reference evidence="2 3" key="1">
    <citation type="submission" date="2024-11" db="EMBL/GenBank/DDBJ databases">
        <title>Chromosome-level genome assembly of Eucalyptus globulus Labill. provides insights into its genome evolution.</title>
        <authorList>
            <person name="Li X."/>
        </authorList>
    </citation>
    <scope>NUCLEOTIDE SEQUENCE [LARGE SCALE GENOMIC DNA]</scope>
    <source>
        <strain evidence="2">CL2024</strain>
        <tissue evidence="2">Fresh tender leaves</tissue>
    </source>
</reference>
<dbReference type="InterPro" id="IPR000719">
    <property type="entry name" value="Prot_kinase_dom"/>
</dbReference>
<dbReference type="Proteomes" id="UP001634007">
    <property type="component" value="Unassembled WGS sequence"/>
</dbReference>
<dbReference type="InterPro" id="IPR050167">
    <property type="entry name" value="Ser_Thr_protein_kinase"/>
</dbReference>